<name>A0A0P1KUS8_9SACH</name>
<dbReference type="AlphaFoldDB" id="A0A0P1KUS8"/>
<dbReference type="EMBL" id="LN890560">
    <property type="protein sequence ID" value="CUS20276.1"/>
    <property type="molecule type" value="Genomic_DNA"/>
</dbReference>
<accession>A0A0P1KUS8</accession>
<protein>
    <submittedName>
        <fullName evidence="1">LAQU0S01e02960g1_1</fullName>
    </submittedName>
</protein>
<evidence type="ECO:0000313" key="1">
    <source>
        <dbReference type="EMBL" id="CUS20276.1"/>
    </source>
</evidence>
<dbReference type="Proteomes" id="UP000236544">
    <property type="component" value="Unassembled WGS sequence"/>
</dbReference>
<dbReference type="CDD" id="cd22647">
    <property type="entry name" value="CTF3_NTD_HEAT"/>
    <property type="match status" value="1"/>
</dbReference>
<evidence type="ECO:0000313" key="2">
    <source>
        <dbReference type="Proteomes" id="UP000236544"/>
    </source>
</evidence>
<dbReference type="GO" id="GO:0000070">
    <property type="term" value="P:mitotic sister chromatid segregation"/>
    <property type="evidence" value="ECO:0007669"/>
    <property type="project" value="TreeGrafter"/>
</dbReference>
<reference evidence="2" key="1">
    <citation type="submission" date="2015-10" db="EMBL/GenBank/DDBJ databases">
        <authorList>
            <person name="Devillers H."/>
        </authorList>
    </citation>
    <scope>NUCLEOTIDE SEQUENCE [LARGE SCALE GENOMIC DNA]</scope>
</reference>
<dbReference type="PANTHER" id="PTHR48208:SF2">
    <property type="entry name" value="CENTROMERE PROTEIN I"/>
    <property type="match status" value="1"/>
</dbReference>
<dbReference type="OrthoDB" id="6347512at2759"/>
<gene>
    <name evidence="1" type="ORF">LAQU0_S01e02960g</name>
</gene>
<keyword evidence="2" id="KW-1185">Reference proteome</keyword>
<dbReference type="GO" id="GO:0000939">
    <property type="term" value="C:inner kinetochore"/>
    <property type="evidence" value="ECO:0007669"/>
    <property type="project" value="TreeGrafter"/>
</dbReference>
<organism evidence="1 2">
    <name type="scientific">Lachancea quebecensis</name>
    <dbReference type="NCBI Taxonomy" id="1654605"/>
    <lineage>
        <taxon>Eukaryota</taxon>
        <taxon>Fungi</taxon>
        <taxon>Dikarya</taxon>
        <taxon>Ascomycota</taxon>
        <taxon>Saccharomycotina</taxon>
        <taxon>Saccharomycetes</taxon>
        <taxon>Saccharomycetales</taxon>
        <taxon>Saccharomycetaceae</taxon>
        <taxon>Lachancea</taxon>
    </lineage>
</organism>
<sequence length="692" mass="80152">MNAVDESFRELVGCSKLSPLEISELLSKIHSAVFTEGVSASILNEVIEFLCESPLISTSTKIYLVREALFPNGPVQSSTVLTIISHLGVRSFTNTRKQETHRDIQIELCKWLVHVFVLTDDVNVYLRTYSIWFQLWKFDYLQKWVTYILFWATTADVVRPWRVQWLLKTSLKTGYTNSKALATLLLEKFNVAKPSQAIVDAISSIQSNRRRLKSLEYDLYDDSFLSTWSRVLIHSKFISKQAFFDLINDHRQQIHIVSMRLRAGELCQFPTVPLNGIETIEKLVSSYHYTTPPKNVEEVLPNGDRTAMIYLALLDRQDPFWSRCLKWCEVRLKSEVLGSRNDPERTQETMKTVMLALALYHNDFSVSDELLTENRITNLLKQTDSQSPFFHVALFLVSPMIHVGAATSRGLAEGLRPVSELGVFYERCRNTLYFMWACVDILADRSFLHKLSTDFENMLRLINKDSSSCSSNRHVNMALRLLVKVFSAVLLRQKHMPHWHISSFYKLFGVLMISNDPLVLCSVVEFFSKSRAYVQEHSKDETLVKLHNRAVLDATNYLWRNKFQNNISFIGIPSEFINKIVESLYSEDSEMSLKSWLTITSVPAVSYCCYQILRGFEKATNSKAFFNHLLTHKGYDIFKEQVSSEDWLDTIPTYYDLKLTILARMRYDNTYRSIPEFLFTFLKSLTETKKMI</sequence>
<dbReference type="PANTHER" id="PTHR48208">
    <property type="entry name" value="CENTROMERE PROTEIN I"/>
    <property type="match status" value="1"/>
</dbReference>
<proteinExistence type="predicted"/>
<dbReference type="GO" id="GO:0034080">
    <property type="term" value="P:CENP-A containing chromatin assembly"/>
    <property type="evidence" value="ECO:0007669"/>
    <property type="project" value="TreeGrafter"/>
</dbReference>